<dbReference type="Pfam" id="PF13505">
    <property type="entry name" value="OMP_b-brl"/>
    <property type="match status" value="1"/>
</dbReference>
<protein>
    <recommendedName>
        <fullName evidence="3">Outer membrane protein beta-barrel domain-containing protein</fullName>
    </recommendedName>
</protein>
<feature type="domain" description="Outer membrane protein beta-barrel" evidence="3">
    <location>
        <begin position="5"/>
        <end position="217"/>
    </location>
</feature>
<dbReference type="RefSeq" id="WP_345162644.1">
    <property type="nucleotide sequence ID" value="NZ_BAABGX010000001.1"/>
</dbReference>
<dbReference type="Gene3D" id="2.40.160.20">
    <property type="match status" value="1"/>
</dbReference>
<accession>A0ABP8FAT1</accession>
<organism evidence="4 5">
    <name type="scientific">Nibribacter koreensis</name>
    <dbReference type="NCBI Taxonomy" id="1084519"/>
    <lineage>
        <taxon>Bacteria</taxon>
        <taxon>Pseudomonadati</taxon>
        <taxon>Bacteroidota</taxon>
        <taxon>Cytophagia</taxon>
        <taxon>Cytophagales</taxon>
        <taxon>Hymenobacteraceae</taxon>
        <taxon>Nibribacter</taxon>
    </lineage>
</organism>
<evidence type="ECO:0000259" key="3">
    <source>
        <dbReference type="Pfam" id="PF13505"/>
    </source>
</evidence>
<dbReference type="InterPro" id="IPR027385">
    <property type="entry name" value="Beta-barrel_OMP"/>
</dbReference>
<keyword evidence="5" id="KW-1185">Reference proteome</keyword>
<evidence type="ECO:0000256" key="2">
    <source>
        <dbReference type="SAM" id="SignalP"/>
    </source>
</evidence>
<feature type="chain" id="PRO_5045866673" description="Outer membrane protein beta-barrel domain-containing protein" evidence="2">
    <location>
        <begin position="19"/>
        <end position="229"/>
    </location>
</feature>
<keyword evidence="1 2" id="KW-0732">Signal</keyword>
<proteinExistence type="predicted"/>
<reference evidence="5" key="1">
    <citation type="journal article" date="2019" name="Int. J. Syst. Evol. Microbiol.">
        <title>The Global Catalogue of Microorganisms (GCM) 10K type strain sequencing project: providing services to taxonomists for standard genome sequencing and annotation.</title>
        <authorList>
            <consortium name="The Broad Institute Genomics Platform"/>
            <consortium name="The Broad Institute Genome Sequencing Center for Infectious Disease"/>
            <person name="Wu L."/>
            <person name="Ma J."/>
        </authorList>
    </citation>
    <scope>NUCLEOTIDE SEQUENCE [LARGE SCALE GENOMIC DNA]</scope>
    <source>
        <strain evidence="5">JCM 17917</strain>
    </source>
</reference>
<evidence type="ECO:0000313" key="5">
    <source>
        <dbReference type="Proteomes" id="UP001501844"/>
    </source>
</evidence>
<sequence>MKRLLFACLLLVSNLVQAQQPLFDRDLKLSLNQTFTKDELEANDPTIHQYTFSPKTGGSAEVYFSRYVAGSFYGKGGVGLRMSQFGYTIENKAMEAKWQGDQTLLMLTVPLLLENRFGERFRISYGLTPYALLYHKEDLTPADGNAQAAMDSFQDTKYNLVGLQMQVGTSFKLTSNVSLAVDYNYLFSNLIKEQIEQGSVMIPANLRLHTVSAGILYNLNKKTGRSKRL</sequence>
<evidence type="ECO:0000313" key="4">
    <source>
        <dbReference type="EMBL" id="GAA4299292.1"/>
    </source>
</evidence>
<dbReference type="SUPFAM" id="SSF56925">
    <property type="entry name" value="OMPA-like"/>
    <property type="match status" value="1"/>
</dbReference>
<feature type="signal peptide" evidence="2">
    <location>
        <begin position="1"/>
        <end position="18"/>
    </location>
</feature>
<gene>
    <name evidence="4" type="ORF">GCM10023183_08330</name>
</gene>
<dbReference type="Proteomes" id="UP001501844">
    <property type="component" value="Unassembled WGS sequence"/>
</dbReference>
<dbReference type="InterPro" id="IPR011250">
    <property type="entry name" value="OMP/PagP_B-barrel"/>
</dbReference>
<name>A0ABP8FAT1_9BACT</name>
<evidence type="ECO:0000256" key="1">
    <source>
        <dbReference type="ARBA" id="ARBA00022729"/>
    </source>
</evidence>
<comment type="caution">
    <text evidence="4">The sequence shown here is derived from an EMBL/GenBank/DDBJ whole genome shotgun (WGS) entry which is preliminary data.</text>
</comment>
<dbReference type="EMBL" id="BAABGX010000001">
    <property type="protein sequence ID" value="GAA4299292.1"/>
    <property type="molecule type" value="Genomic_DNA"/>
</dbReference>